<proteinExistence type="predicted"/>
<dbReference type="Pfam" id="PF00168">
    <property type="entry name" value="C2"/>
    <property type="match status" value="1"/>
</dbReference>
<organism evidence="3 4">
    <name type="scientific">Stylonychia lemnae</name>
    <name type="common">Ciliate</name>
    <dbReference type="NCBI Taxonomy" id="5949"/>
    <lineage>
        <taxon>Eukaryota</taxon>
        <taxon>Sar</taxon>
        <taxon>Alveolata</taxon>
        <taxon>Ciliophora</taxon>
        <taxon>Intramacronucleata</taxon>
        <taxon>Spirotrichea</taxon>
        <taxon>Stichotrichia</taxon>
        <taxon>Sporadotrichida</taxon>
        <taxon>Oxytrichidae</taxon>
        <taxon>Stylonychinae</taxon>
        <taxon>Stylonychia</taxon>
    </lineage>
</organism>
<keyword evidence="4" id="KW-1185">Reference proteome</keyword>
<dbReference type="PANTHER" id="PTHR47052">
    <property type="entry name" value="CONSERVED SERINE PROLINE-RICH PROTEIN (AFU_ORTHOLOGUE AFUA_2G01790)"/>
    <property type="match status" value="1"/>
</dbReference>
<name>A0A077ZP17_STYLE</name>
<dbReference type="OrthoDB" id="312957at2759"/>
<dbReference type="SUPFAM" id="SSF49562">
    <property type="entry name" value="C2 domain (Calcium/lipid-binding domain, CaLB)"/>
    <property type="match status" value="1"/>
</dbReference>
<dbReference type="InParanoid" id="A0A077ZP17"/>
<dbReference type="InterPro" id="IPR052981">
    <property type="entry name" value="Ingression_C2_domain"/>
</dbReference>
<sequence>MQSSGGGNLTIRIVEGKLYRDTEAFGKMDPFVQVEYNGNKYKTRVHQGGGKAPVWNHVGIIDLLILQEFQIHVGSLQDDLTLKVLDEDVTKDDFVNIAQQQDILQIGMSLIKMSSLCINNGVRDWFTINYKQKQAGQVLIETKYQPAGQQQQQPQMMGMQQQMYQPQQQPMMMQGFGQQQPPLPQYQGMQQPGYQMPQGYVAPQQYAPGYQVPPGGYAAPQQYPQGYQMPPQGYVAPQQYPPGYQMPPGYVAPQQYPPQGQYPPGYQYPQGQYPPGQYPPGYR</sequence>
<dbReference type="InterPro" id="IPR035892">
    <property type="entry name" value="C2_domain_sf"/>
</dbReference>
<evidence type="ECO:0000256" key="1">
    <source>
        <dbReference type="SAM" id="MobiDB-lite"/>
    </source>
</evidence>
<gene>
    <name evidence="3" type="primary">Contig19583.g20764</name>
    <name evidence="3" type="ORF">STYLEM_64</name>
</gene>
<dbReference type="CDD" id="cd00030">
    <property type="entry name" value="C2"/>
    <property type="match status" value="1"/>
</dbReference>
<protein>
    <submittedName>
        <fullName evidence="3">C2 domain containing protein</fullName>
    </submittedName>
</protein>
<dbReference type="Gene3D" id="2.60.40.150">
    <property type="entry name" value="C2 domain"/>
    <property type="match status" value="1"/>
</dbReference>
<dbReference type="InterPro" id="IPR000008">
    <property type="entry name" value="C2_dom"/>
</dbReference>
<dbReference type="PANTHER" id="PTHR47052:SF3">
    <property type="entry name" value="INGRESSION PROTEIN 1"/>
    <property type="match status" value="1"/>
</dbReference>
<dbReference type="EMBL" id="CCKQ01000062">
    <property type="protein sequence ID" value="CDW71125.1"/>
    <property type="molecule type" value="Genomic_DNA"/>
</dbReference>
<dbReference type="OMA" id="MGFGMQP"/>
<dbReference type="AlphaFoldDB" id="A0A077ZP17"/>
<feature type="compositionally biased region" description="Low complexity" evidence="1">
    <location>
        <begin position="229"/>
        <end position="275"/>
    </location>
</feature>
<feature type="region of interest" description="Disordered" evidence="1">
    <location>
        <begin position="229"/>
        <end position="283"/>
    </location>
</feature>
<dbReference type="PROSITE" id="PS50004">
    <property type="entry name" value="C2"/>
    <property type="match status" value="1"/>
</dbReference>
<evidence type="ECO:0000313" key="4">
    <source>
        <dbReference type="Proteomes" id="UP000039865"/>
    </source>
</evidence>
<feature type="domain" description="C2" evidence="2">
    <location>
        <begin position="1"/>
        <end position="126"/>
    </location>
</feature>
<dbReference type="Proteomes" id="UP000039865">
    <property type="component" value="Unassembled WGS sequence"/>
</dbReference>
<reference evidence="3 4" key="1">
    <citation type="submission" date="2014-06" db="EMBL/GenBank/DDBJ databases">
        <authorList>
            <person name="Swart Estienne"/>
        </authorList>
    </citation>
    <scope>NUCLEOTIDE SEQUENCE [LARGE SCALE GENOMIC DNA]</scope>
    <source>
        <strain evidence="3 4">130c</strain>
    </source>
</reference>
<accession>A0A077ZP17</accession>
<evidence type="ECO:0000259" key="2">
    <source>
        <dbReference type="PROSITE" id="PS50004"/>
    </source>
</evidence>
<dbReference type="SMART" id="SM00239">
    <property type="entry name" value="C2"/>
    <property type="match status" value="1"/>
</dbReference>
<evidence type="ECO:0000313" key="3">
    <source>
        <dbReference type="EMBL" id="CDW71125.1"/>
    </source>
</evidence>